<dbReference type="GO" id="GO:0005198">
    <property type="term" value="F:structural molecule activity"/>
    <property type="evidence" value="ECO:0007669"/>
    <property type="project" value="InterPro"/>
</dbReference>
<evidence type="ECO:0000313" key="9">
    <source>
        <dbReference type="Proteomes" id="UP001353858"/>
    </source>
</evidence>
<evidence type="ECO:0000256" key="3">
    <source>
        <dbReference type="ARBA" id="ARBA00022679"/>
    </source>
</evidence>
<dbReference type="Proteomes" id="UP001353858">
    <property type="component" value="Unassembled WGS sequence"/>
</dbReference>
<dbReference type="InterPro" id="IPR045573">
    <property type="entry name" value="Fut8_N_cat"/>
</dbReference>
<evidence type="ECO:0000313" key="8">
    <source>
        <dbReference type="EMBL" id="KAK4887850.1"/>
    </source>
</evidence>
<feature type="region of interest" description="Important for donor substrate binding" evidence="5">
    <location>
        <begin position="146"/>
        <end position="147"/>
    </location>
</feature>
<sequence>YCGFGCQMHHLIHGIIIAYGLERTLILESRNWQYHEGGWNEVFMPLSNSCITTDAVTTVDWPGSPDSPVIRLPLVDSLSPRSQYMPMAVPEDLVNRLKIIHGNPIIWWIRQILKYAWKLQPRTTRYINNQMERFGIKHPFVSVQVRRTDKINKESKFHSIEKYMDVVDEYYNSIDLKTNITKRRVYIATEDYSVITETKAKYPQYEILYNQNIPTIPKLHPIHLFDNIFDLILDIHILRQSDLLVCTFSSNICRLLYTLMDSDYIDESANLISIDSVYYYNNQDYNKRKVILNHNAEDANEIDLIPGDIIGVDDAGFVVPECNLSDINLSQMTQAMQTNANRAEPLTDLLISPYTDGNYEDFRRILLDMHLPGQVMIDVEFDKTMNMYLGGMVGLMLKLLFSTTPGYQNISINSALETDCIIGEMLRSVGYTGVDQGEPLNVESRRHPNTARWMELATRENSGMGWINTQVDSMIRINEPLYDGVATLPTYCGLDRNLQINGLVDAGEIDDPPIWRLIIENLNNASARREISTILSVFNYLRNVYRQFIINTNRHIIHYGETAWRLPDVRRQEMAGLYGYGGLSNAMNVPVRLAVKAESIYKFFVRLPQAFKPGEMVLYQPHCGFGCQMHHFIHGMIIAYGLERTLILESQNWHYHEGGWNEVFMPLSNSCITTDDVTTVDWPGSPDSPVIRLPLVDRLSHRSQYLPLAVPEDLVNRLKIIHGNPIVWWIGQILKYVWKLQPRTTRYINNQMERFGIEHPFVGVQIRRTDKVNKEAKFHSIEKYMDVVDEYYNSIELKTNITKRRVYIATEDYSVISETKAKYPQYEILYNQNIPKIPKLNPIHIFDNIFDLILDIHILRRSDLLVCTFSSNICRLLYTLMETDYIDESANLISIDSVYWYHNQEYNKRKVILNHNAENADEIDLIPGDILDVDDLLFMHQQSKVDKLKLLKETREELFELQKRHVRLQKQAVTNVKELADNIHKYVEPTFEYESLRRKVTQDIQELWYFLNSQMTELKNISGVDKNSLPIVNKVQSMGFEFKRALINNMETLTEVDGSNAWRNKESADLSEIVQKRLHRLQNPADCEKAKKLVCTISYYCGFGCQIHHLIHSMILAYGLERTLILESTGWQYHESGWDELFMPLSNTCTTTNNETTVDWPGSTNDKIIRLLPHTEISPRSEYLPLAVPEDLANRLKTIHGNPVVWWVGQILKYIWKPQPATTTYINNQMEKLNIKHPYVGVHVRRTDKLISEAKYIPIEKYMDVVDDYYNSIEIKINLTKRTVYIATDDYDVIKEATAKYSHYEIIFNENIPKVARIDVAHMYDDIFTVLSDIHILVHSDLLVCTFSSHMCRLMYELIQNNYVDGSAKTVSLDSVYWYNQQENNKRKVILRHTAQNDTEIDLIPGDIVNITEHSLNGYSFGTNLRTQKVGWYPSFKVEVEVEIVKFPTYSNIEEDKGTK</sequence>
<evidence type="ECO:0000259" key="6">
    <source>
        <dbReference type="PROSITE" id="PS50002"/>
    </source>
</evidence>
<gene>
    <name evidence="8" type="ORF">RN001_004121</name>
</gene>
<evidence type="ECO:0000256" key="2">
    <source>
        <dbReference type="ARBA" id="ARBA00022676"/>
    </source>
</evidence>
<dbReference type="SMART" id="SM00326">
    <property type="entry name" value="SH3"/>
    <property type="match status" value="1"/>
</dbReference>
<dbReference type="InterPro" id="IPR001452">
    <property type="entry name" value="SH3_domain"/>
</dbReference>
<dbReference type="InterPro" id="IPR027350">
    <property type="entry name" value="GT23_dom"/>
</dbReference>
<feature type="domain" description="GT23" evidence="7">
    <location>
        <begin position="1089"/>
        <end position="1373"/>
    </location>
</feature>
<dbReference type="GO" id="GO:0046921">
    <property type="term" value="F:alpha-(1-&gt;6)-fucosyltransferase activity"/>
    <property type="evidence" value="ECO:0007669"/>
    <property type="project" value="TreeGrafter"/>
</dbReference>
<feature type="region of interest" description="Important for donor substrate binding" evidence="5">
    <location>
        <begin position="1245"/>
        <end position="1246"/>
    </location>
</feature>
<evidence type="ECO:0000256" key="4">
    <source>
        <dbReference type="PROSITE-ProRule" id="PRU00192"/>
    </source>
</evidence>
<comment type="caution">
    <text evidence="8">The sequence shown here is derived from an EMBL/GenBank/DDBJ whole genome shotgun (WGS) entry which is preliminary data.</text>
</comment>
<accession>A0AAN7ST56</accession>
<organism evidence="8 9">
    <name type="scientific">Aquatica leii</name>
    <dbReference type="NCBI Taxonomy" id="1421715"/>
    <lineage>
        <taxon>Eukaryota</taxon>
        <taxon>Metazoa</taxon>
        <taxon>Ecdysozoa</taxon>
        <taxon>Arthropoda</taxon>
        <taxon>Hexapoda</taxon>
        <taxon>Insecta</taxon>
        <taxon>Pterygota</taxon>
        <taxon>Neoptera</taxon>
        <taxon>Endopterygota</taxon>
        <taxon>Coleoptera</taxon>
        <taxon>Polyphaga</taxon>
        <taxon>Elateriformia</taxon>
        <taxon>Elateroidea</taxon>
        <taxon>Lampyridae</taxon>
        <taxon>Luciolinae</taxon>
        <taxon>Aquatica</taxon>
    </lineage>
</organism>
<dbReference type="PANTHER" id="PTHR13132">
    <property type="entry name" value="ALPHA- 1,6 -FUCOSYLTRANSFERASE"/>
    <property type="match status" value="1"/>
</dbReference>
<dbReference type="InterPro" id="IPR016029">
    <property type="entry name" value="Inner_layer_core_VP3_Reovir"/>
</dbReference>
<feature type="domain" description="GT23" evidence="7">
    <location>
        <begin position="1"/>
        <end position="274"/>
    </location>
</feature>
<dbReference type="PROSITE" id="PS50002">
    <property type="entry name" value="SH3"/>
    <property type="match status" value="1"/>
</dbReference>
<dbReference type="SUPFAM" id="SSF56831">
    <property type="entry name" value="Reovirus inner layer core protein p3"/>
    <property type="match status" value="1"/>
</dbReference>
<dbReference type="GO" id="GO:0006487">
    <property type="term" value="P:protein N-linked glycosylation"/>
    <property type="evidence" value="ECO:0007669"/>
    <property type="project" value="TreeGrafter"/>
</dbReference>
<dbReference type="PROSITE" id="PS51659">
    <property type="entry name" value="GT23"/>
    <property type="match status" value="3"/>
</dbReference>
<keyword evidence="9" id="KW-1185">Reference proteome</keyword>
<dbReference type="SUPFAM" id="SSF50044">
    <property type="entry name" value="SH3-domain"/>
    <property type="match status" value="1"/>
</dbReference>
<evidence type="ECO:0000259" key="7">
    <source>
        <dbReference type="PROSITE" id="PS51659"/>
    </source>
</evidence>
<comment type="similarity">
    <text evidence="5">Belongs to the glycosyltransferase 23 family.</text>
</comment>
<keyword evidence="3 5" id="KW-0808">Transferase</keyword>
<keyword evidence="1 4" id="KW-0728">SH3 domain</keyword>
<dbReference type="CDD" id="cd11300">
    <property type="entry name" value="Fut8_like"/>
    <property type="match status" value="3"/>
</dbReference>
<keyword evidence="2 5" id="KW-0328">Glycosyltransferase</keyword>
<protein>
    <recommendedName>
        <fullName evidence="10">GT23 domain-containing protein</fullName>
    </recommendedName>
</protein>
<dbReference type="PANTHER" id="PTHR13132:SF29">
    <property type="entry name" value="ALPHA-(1,6)-FUCOSYLTRANSFERASE"/>
    <property type="match status" value="1"/>
</dbReference>
<feature type="non-terminal residue" evidence="8">
    <location>
        <position position="1"/>
    </location>
</feature>
<evidence type="ECO:0008006" key="10">
    <source>
        <dbReference type="Google" id="ProtNLM"/>
    </source>
</evidence>
<evidence type="ECO:0000256" key="1">
    <source>
        <dbReference type="ARBA" id="ARBA00022443"/>
    </source>
</evidence>
<proteinExistence type="inferred from homology"/>
<evidence type="ECO:0000256" key="5">
    <source>
        <dbReference type="PROSITE-ProRule" id="PRU00992"/>
    </source>
</evidence>
<reference evidence="9" key="1">
    <citation type="submission" date="2023-01" db="EMBL/GenBank/DDBJ databases">
        <title>Key to firefly adult light organ development and bioluminescence: homeobox transcription factors regulate luciferase expression and transportation to peroxisome.</title>
        <authorList>
            <person name="Fu X."/>
        </authorList>
    </citation>
    <scope>NUCLEOTIDE SEQUENCE [LARGE SCALE GENOMIC DNA]</scope>
</reference>
<dbReference type="InterPro" id="IPR036028">
    <property type="entry name" value="SH3-like_dom_sf"/>
</dbReference>
<feature type="domain" description="GT23" evidence="7">
    <location>
        <begin position="610"/>
        <end position="895"/>
    </location>
</feature>
<dbReference type="EMBL" id="JARPUR010000001">
    <property type="protein sequence ID" value="KAK4887850.1"/>
    <property type="molecule type" value="Genomic_DNA"/>
</dbReference>
<dbReference type="Gene3D" id="1.10.287.1060">
    <property type="entry name" value="ESAT-6-like"/>
    <property type="match status" value="1"/>
</dbReference>
<name>A0AAN7ST56_9COLE</name>
<feature type="domain" description="SH3" evidence="6">
    <location>
        <begin position="1382"/>
        <end position="1443"/>
    </location>
</feature>
<dbReference type="Pfam" id="PF19745">
    <property type="entry name" value="FUT8_N_cat"/>
    <property type="match status" value="3"/>
</dbReference>
<dbReference type="Gene3D" id="2.30.30.40">
    <property type="entry name" value="SH3 Domains"/>
    <property type="match status" value="1"/>
</dbReference>
<dbReference type="Gene3D" id="3.40.50.11350">
    <property type="match status" value="3"/>
</dbReference>
<feature type="region of interest" description="Important for donor substrate binding" evidence="5">
    <location>
        <begin position="767"/>
        <end position="768"/>
    </location>
</feature>